<evidence type="ECO:0000256" key="1">
    <source>
        <dbReference type="ARBA" id="ARBA00004496"/>
    </source>
</evidence>
<keyword evidence="5" id="KW-0866">Nonsense-mediated mRNA decay</keyword>
<dbReference type="Pfam" id="PF16741">
    <property type="entry name" value="mRNA_decap_C"/>
    <property type="match status" value="1"/>
</dbReference>
<feature type="compositionally biased region" description="Polar residues" evidence="6">
    <location>
        <begin position="230"/>
        <end position="250"/>
    </location>
</feature>
<name>A0A132A124_SARSC</name>
<evidence type="ECO:0000313" key="11">
    <source>
        <dbReference type="Proteomes" id="UP000070412"/>
    </source>
</evidence>
<dbReference type="GO" id="GO:0003729">
    <property type="term" value="F:mRNA binding"/>
    <property type="evidence" value="ECO:0007669"/>
    <property type="project" value="TreeGrafter"/>
</dbReference>
<reference evidence="10" key="4">
    <citation type="submission" date="2022-06" db="UniProtKB">
        <authorList>
            <consortium name="EnsemblMetazoa"/>
        </authorList>
    </citation>
    <scope>IDENTIFICATION</scope>
</reference>
<keyword evidence="4" id="KW-0507">mRNA processing</keyword>
<accession>A0A132A124</accession>
<protein>
    <submittedName>
        <fullName evidence="8">mRNA-decapping enzyme 1A</fullName>
    </submittedName>
</protein>
<dbReference type="EMBL" id="JXLN01009656">
    <property type="protein sequence ID" value="KPM04643.1"/>
    <property type="molecule type" value="Genomic_DNA"/>
</dbReference>
<dbReference type="AlphaFoldDB" id="A0A132A124"/>
<reference evidence="9 12" key="1">
    <citation type="journal article" date="2015" name="Parasit. Vectors">
        <title>Draft genome of the scabies mite.</title>
        <authorList>
            <person name="Rider S.D.Jr."/>
            <person name="Morgan M.S."/>
            <person name="Arlian L.G."/>
        </authorList>
    </citation>
    <scope>NUCLEOTIDE SEQUENCE [LARGE SCALE GENOMIC DNA]</scope>
    <source>
        <strain evidence="9">Arlian Lab</strain>
    </source>
</reference>
<gene>
    <name evidence="9" type="ORF">QR98_0030940</name>
    <name evidence="8" type="ORF">SSS_3121</name>
</gene>
<dbReference type="Pfam" id="PF06058">
    <property type="entry name" value="DCP1"/>
    <property type="match status" value="1"/>
</dbReference>
<evidence type="ECO:0000256" key="2">
    <source>
        <dbReference type="ARBA" id="ARBA00008778"/>
    </source>
</evidence>
<dbReference type="EMBL" id="WVUK01000046">
    <property type="protein sequence ID" value="KAF7495711.1"/>
    <property type="molecule type" value="Genomic_DNA"/>
</dbReference>
<dbReference type="Gene3D" id="2.30.29.30">
    <property type="entry name" value="Pleckstrin-homology domain (PH domain)/Phosphotyrosine-binding domain (PTB)"/>
    <property type="match status" value="1"/>
</dbReference>
<organism evidence="9 12">
    <name type="scientific">Sarcoptes scabiei</name>
    <name type="common">Itch mite</name>
    <name type="synonym">Acarus scabiei</name>
    <dbReference type="NCBI Taxonomy" id="52283"/>
    <lineage>
        <taxon>Eukaryota</taxon>
        <taxon>Metazoa</taxon>
        <taxon>Ecdysozoa</taxon>
        <taxon>Arthropoda</taxon>
        <taxon>Chelicerata</taxon>
        <taxon>Arachnida</taxon>
        <taxon>Acari</taxon>
        <taxon>Acariformes</taxon>
        <taxon>Sarcoptiformes</taxon>
        <taxon>Astigmata</taxon>
        <taxon>Psoroptidia</taxon>
        <taxon>Sarcoptoidea</taxon>
        <taxon>Sarcoptidae</taxon>
        <taxon>Sarcoptinae</taxon>
        <taxon>Sarcoptes</taxon>
    </lineage>
</organism>
<evidence type="ECO:0000313" key="8">
    <source>
        <dbReference type="EMBL" id="KAF7495711.1"/>
    </source>
</evidence>
<dbReference type="GO" id="GO:0000290">
    <property type="term" value="P:deadenylation-dependent decapping of nuclear-transcribed mRNA"/>
    <property type="evidence" value="ECO:0007669"/>
    <property type="project" value="InterPro"/>
</dbReference>
<evidence type="ECO:0000256" key="3">
    <source>
        <dbReference type="ARBA" id="ARBA00022490"/>
    </source>
</evidence>
<feature type="region of interest" description="Disordered" evidence="6">
    <location>
        <begin position="228"/>
        <end position="275"/>
    </location>
</feature>
<dbReference type="OrthoDB" id="440673at2759"/>
<dbReference type="InterPro" id="IPR011993">
    <property type="entry name" value="PH-like_dom_sf"/>
</dbReference>
<sequence length="403" mass="45765">MVDLNEQSINLRALKKIDTNINEIILCAGQVAVYYYDVSKETWERKNIEGTLFFVRRAISPVHAFVVINRLNTINFVQTITKDLATNKQTPYLMYKNNENEIYCIWFYDKESCSLLNQQIESALECYQQGSMVNVNNYQINGVGGKKECESFGGQNNRNLDQSDLLKLLIMNKNSQKSPPQQSQFISLPKPEMMSGTNGPMHNNIVEPVAQKRSLNLKDLFESHLKIDNGNASSNKSESNDIFNQTQPVKQPSDHQLVKSSKSETPFTPTINRSSMLMEDTRNKMMQLKQPLKNLESSYGLHNEHRPDETSGPTARSPLPLINHGLQENLSLKTIQELMGNNLAAGDQNFGSPSTKLSMKNSNTENSMYLSMEQLKKTLIHLLKNDADFLHAIHTAYVENIRK</sequence>
<evidence type="ECO:0000259" key="7">
    <source>
        <dbReference type="Pfam" id="PF16741"/>
    </source>
</evidence>
<dbReference type="EnsemblMetazoa" id="SSS_3121s_mrna">
    <property type="protein sequence ID" value="KAF7495711.1"/>
    <property type="gene ID" value="SSS_3121"/>
</dbReference>
<comment type="subcellular location">
    <subcellularLocation>
        <location evidence="1">Cytoplasm</location>
    </subcellularLocation>
</comment>
<evidence type="ECO:0000256" key="5">
    <source>
        <dbReference type="ARBA" id="ARBA00023161"/>
    </source>
</evidence>
<dbReference type="SUPFAM" id="SSF50729">
    <property type="entry name" value="PH domain-like"/>
    <property type="match status" value="1"/>
</dbReference>
<dbReference type="PANTHER" id="PTHR16290">
    <property type="entry name" value="TRANSCRIPTION FACTOR SMIF DECAPPING ENZYME DCP1"/>
    <property type="match status" value="1"/>
</dbReference>
<keyword evidence="11" id="KW-1185">Reference proteome</keyword>
<evidence type="ECO:0000313" key="10">
    <source>
        <dbReference type="EnsemblMetazoa" id="KAF7495711.1"/>
    </source>
</evidence>
<dbReference type="Gene3D" id="6.10.140.2030">
    <property type="match status" value="1"/>
</dbReference>
<evidence type="ECO:0000256" key="4">
    <source>
        <dbReference type="ARBA" id="ARBA00022664"/>
    </source>
</evidence>
<dbReference type="GO" id="GO:0031087">
    <property type="term" value="P:deadenylation-independent decapping of nuclear-transcribed mRNA"/>
    <property type="evidence" value="ECO:0007669"/>
    <property type="project" value="TreeGrafter"/>
</dbReference>
<dbReference type="InterPro" id="IPR031953">
    <property type="entry name" value="mRNA_decap_C"/>
</dbReference>
<dbReference type="CDD" id="cd09804">
    <property type="entry name" value="Dcp1"/>
    <property type="match status" value="1"/>
</dbReference>
<evidence type="ECO:0000313" key="9">
    <source>
        <dbReference type="EMBL" id="KPM04643.1"/>
    </source>
</evidence>
<feature type="domain" description="mRNA-decapping enzyme C-terminal" evidence="7">
    <location>
        <begin position="369"/>
        <end position="403"/>
    </location>
</feature>
<dbReference type="VEuPathDB" id="VectorBase:SSCA002615"/>
<dbReference type="GO" id="GO:0008047">
    <property type="term" value="F:enzyme activator activity"/>
    <property type="evidence" value="ECO:0007669"/>
    <property type="project" value="InterPro"/>
</dbReference>
<reference evidence="8" key="3">
    <citation type="submission" date="2020-01" db="EMBL/GenBank/DDBJ databases">
        <authorList>
            <person name="Korhonen P.K.K."/>
            <person name="Guangxu M.G."/>
            <person name="Wang T.W."/>
            <person name="Stroehlein A.J.S."/>
            <person name="Young N.D."/>
            <person name="Ang C.-S.A."/>
            <person name="Fernando D.W.F."/>
            <person name="Lu H.L."/>
            <person name="Taylor S.T."/>
            <person name="Ehtesham M.E.M."/>
            <person name="Najaraj S.H.N."/>
            <person name="Harsha G.H.G."/>
            <person name="Madugundu A.M."/>
            <person name="Renuse S.R."/>
            <person name="Holt D.H."/>
            <person name="Pandey A.P."/>
            <person name="Papenfuss A.P."/>
            <person name="Gasser R.B.G."/>
            <person name="Fischer K.F."/>
        </authorList>
    </citation>
    <scope>NUCLEOTIDE SEQUENCE</scope>
    <source>
        <strain evidence="8">SSS_KF_BRIS2020</strain>
    </source>
</reference>
<evidence type="ECO:0000256" key="6">
    <source>
        <dbReference type="SAM" id="MobiDB-lite"/>
    </source>
</evidence>
<dbReference type="GO" id="GO:0000932">
    <property type="term" value="C:P-body"/>
    <property type="evidence" value="ECO:0007669"/>
    <property type="project" value="TreeGrafter"/>
</dbReference>
<dbReference type="PANTHER" id="PTHR16290:SF0">
    <property type="entry name" value="DECAPPING PROTEIN 1, ISOFORM A"/>
    <property type="match status" value="1"/>
</dbReference>
<dbReference type="GO" id="GO:0000184">
    <property type="term" value="P:nuclear-transcribed mRNA catabolic process, nonsense-mediated decay"/>
    <property type="evidence" value="ECO:0007669"/>
    <property type="project" value="UniProtKB-KW"/>
</dbReference>
<feature type="compositionally biased region" description="Polar residues" evidence="6">
    <location>
        <begin position="258"/>
        <end position="275"/>
    </location>
</feature>
<evidence type="ECO:0000313" key="12">
    <source>
        <dbReference type="Proteomes" id="UP000616769"/>
    </source>
</evidence>
<proteinExistence type="inferred from homology"/>
<dbReference type="GO" id="GO:0006397">
    <property type="term" value="P:mRNA processing"/>
    <property type="evidence" value="ECO:0007669"/>
    <property type="project" value="UniProtKB-KW"/>
</dbReference>
<dbReference type="InterPro" id="IPR010334">
    <property type="entry name" value="Dcp1"/>
</dbReference>
<dbReference type="Proteomes" id="UP000616769">
    <property type="component" value="Unassembled WGS sequence"/>
</dbReference>
<reference evidence="11" key="2">
    <citation type="journal article" date="2020" name="PLoS Negl. Trop. Dis.">
        <title>High-quality nuclear genome for Sarcoptes scabiei-A critical resource for a neglected parasite.</title>
        <authorList>
            <person name="Korhonen P.K."/>
            <person name="Gasser R.B."/>
            <person name="Ma G."/>
            <person name="Wang T."/>
            <person name="Stroehlein A.J."/>
            <person name="Young N.D."/>
            <person name="Ang C.S."/>
            <person name="Fernando D.D."/>
            <person name="Lu H.C."/>
            <person name="Taylor S."/>
            <person name="Reynolds S.L."/>
            <person name="Mofiz E."/>
            <person name="Najaraj S.H."/>
            <person name="Gowda H."/>
            <person name="Madugundu A."/>
            <person name="Renuse S."/>
            <person name="Holt D."/>
            <person name="Pandey A."/>
            <person name="Papenfuss A.T."/>
            <person name="Fischer K."/>
        </authorList>
    </citation>
    <scope>NUCLEOTIDE SEQUENCE [LARGE SCALE GENOMIC DNA]</scope>
</reference>
<dbReference type="Proteomes" id="UP000070412">
    <property type="component" value="Unassembled WGS sequence"/>
</dbReference>
<comment type="similarity">
    <text evidence="2">Belongs to the DCP1 family.</text>
</comment>
<keyword evidence="3" id="KW-0963">Cytoplasm</keyword>